<evidence type="ECO:0000313" key="3">
    <source>
        <dbReference type="Proteomes" id="UP000770661"/>
    </source>
</evidence>
<organism evidence="2 3">
    <name type="scientific">Chionoecetes opilio</name>
    <name type="common">Atlantic snow crab</name>
    <name type="synonym">Cancer opilio</name>
    <dbReference type="NCBI Taxonomy" id="41210"/>
    <lineage>
        <taxon>Eukaryota</taxon>
        <taxon>Metazoa</taxon>
        <taxon>Ecdysozoa</taxon>
        <taxon>Arthropoda</taxon>
        <taxon>Crustacea</taxon>
        <taxon>Multicrustacea</taxon>
        <taxon>Malacostraca</taxon>
        <taxon>Eumalacostraca</taxon>
        <taxon>Eucarida</taxon>
        <taxon>Decapoda</taxon>
        <taxon>Pleocyemata</taxon>
        <taxon>Brachyura</taxon>
        <taxon>Eubrachyura</taxon>
        <taxon>Majoidea</taxon>
        <taxon>Majidae</taxon>
        <taxon>Chionoecetes</taxon>
    </lineage>
</organism>
<proteinExistence type="predicted"/>
<feature type="compositionally biased region" description="Basic and acidic residues" evidence="1">
    <location>
        <begin position="189"/>
        <end position="198"/>
    </location>
</feature>
<feature type="compositionally biased region" description="Basic and acidic residues" evidence="1">
    <location>
        <begin position="324"/>
        <end position="333"/>
    </location>
</feature>
<sequence length="355" mass="39035">MIPGDILCAITGVGVTSSQEGTGHDARGSLLSLAAGLGHVHLVPVLLTPACSGRRRRVRLQGPSRWRFIKSDSVVDVLMKAQPDVNAKDANGTGRAGLRQTERIPWDSPREEVADTWGSHGTAGLLRKMPKRAGTPHYCHSLIVSHHVGNPRQRRSWMNTMFEGQKTFTWVKDGLTYLLKANSPVNRDPTTRPRRLDTMHGQPTRSHRNRRALIKRLLFYSRGLSYADDTPAHWPKGRDTNVGPGTVGNDGDDVGTPANGRLAGLTPDVTIRVRVLITRIFPELVQVEQNHVRGGEDSELRSGMGPPFELSARQTPLADTWPSESKRFSDFDKPLGWPPPATTARLLPPSSSCVD</sequence>
<name>A0A8J4Y9Q5_CHIOP</name>
<protein>
    <submittedName>
        <fullName evidence="2">Uncharacterized protein</fullName>
    </submittedName>
</protein>
<evidence type="ECO:0000313" key="2">
    <source>
        <dbReference type="EMBL" id="KAG0719781.1"/>
    </source>
</evidence>
<dbReference type="EMBL" id="JACEEZ010013959">
    <property type="protein sequence ID" value="KAG0719781.1"/>
    <property type="molecule type" value="Genomic_DNA"/>
</dbReference>
<comment type="caution">
    <text evidence="2">The sequence shown here is derived from an EMBL/GenBank/DDBJ whole genome shotgun (WGS) entry which is preliminary data.</text>
</comment>
<keyword evidence="3" id="KW-1185">Reference proteome</keyword>
<accession>A0A8J4Y9Q5</accession>
<gene>
    <name evidence="2" type="ORF">GWK47_007102</name>
</gene>
<evidence type="ECO:0000256" key="1">
    <source>
        <dbReference type="SAM" id="MobiDB-lite"/>
    </source>
</evidence>
<dbReference type="Proteomes" id="UP000770661">
    <property type="component" value="Unassembled WGS sequence"/>
</dbReference>
<feature type="region of interest" description="Disordered" evidence="1">
    <location>
        <begin position="291"/>
        <end position="355"/>
    </location>
</feature>
<feature type="compositionally biased region" description="Basic and acidic residues" evidence="1">
    <location>
        <begin position="291"/>
        <end position="300"/>
    </location>
</feature>
<feature type="region of interest" description="Disordered" evidence="1">
    <location>
        <begin position="182"/>
        <end position="207"/>
    </location>
</feature>
<dbReference type="AlphaFoldDB" id="A0A8J4Y9Q5"/>
<reference evidence="2" key="1">
    <citation type="submission" date="2020-07" db="EMBL/GenBank/DDBJ databases">
        <title>The High-quality genome of the commercially important snow crab, Chionoecetes opilio.</title>
        <authorList>
            <person name="Jeong J.-H."/>
            <person name="Ryu S."/>
        </authorList>
    </citation>
    <scope>NUCLEOTIDE SEQUENCE</scope>
    <source>
        <strain evidence="2">MADBK_172401_WGS</strain>
        <tissue evidence="2">Digestive gland</tissue>
    </source>
</reference>